<evidence type="ECO:0000256" key="1">
    <source>
        <dbReference type="SAM" id="MobiDB-lite"/>
    </source>
</evidence>
<evidence type="ECO:0000313" key="4">
    <source>
        <dbReference type="Proteomes" id="UP001150266"/>
    </source>
</evidence>
<protein>
    <submittedName>
        <fullName evidence="3">Uncharacterized protein</fullName>
    </submittedName>
</protein>
<dbReference type="GO" id="GO:0005739">
    <property type="term" value="C:mitochondrion"/>
    <property type="evidence" value="ECO:0007669"/>
    <property type="project" value="GOC"/>
</dbReference>
<name>A0A9W9ABN2_9AGAR</name>
<proteinExistence type="predicted"/>
<feature type="compositionally biased region" description="Polar residues" evidence="1">
    <location>
        <begin position="12"/>
        <end position="39"/>
    </location>
</feature>
<dbReference type="GO" id="GO:0007008">
    <property type="term" value="P:outer mitochondrial membrane organization"/>
    <property type="evidence" value="ECO:0007669"/>
    <property type="project" value="InterPro"/>
</dbReference>
<organism evidence="3 4">
    <name type="scientific">Lentinula aciculospora</name>
    <dbReference type="NCBI Taxonomy" id="153920"/>
    <lineage>
        <taxon>Eukaryota</taxon>
        <taxon>Fungi</taxon>
        <taxon>Dikarya</taxon>
        <taxon>Basidiomycota</taxon>
        <taxon>Agaricomycotina</taxon>
        <taxon>Agaricomycetes</taxon>
        <taxon>Agaricomycetidae</taxon>
        <taxon>Agaricales</taxon>
        <taxon>Marasmiineae</taxon>
        <taxon>Omphalotaceae</taxon>
        <taxon>Lentinula</taxon>
    </lineage>
</organism>
<feature type="region of interest" description="Disordered" evidence="1">
    <location>
        <begin position="1"/>
        <end position="44"/>
    </location>
</feature>
<dbReference type="EMBL" id="JAOTPV010000009">
    <property type="protein sequence ID" value="KAJ4478296.1"/>
    <property type="molecule type" value="Genomic_DNA"/>
</dbReference>
<evidence type="ECO:0000256" key="2">
    <source>
        <dbReference type="SAM" id="Phobius"/>
    </source>
</evidence>
<keyword evidence="2" id="KW-0812">Transmembrane</keyword>
<dbReference type="Pfam" id="PF17237">
    <property type="entry name" value="Emr1"/>
    <property type="match status" value="1"/>
</dbReference>
<dbReference type="InterPro" id="IPR035195">
    <property type="entry name" value="Emr1"/>
</dbReference>
<dbReference type="OrthoDB" id="2122015at2759"/>
<dbReference type="AlphaFoldDB" id="A0A9W9ABN2"/>
<dbReference type="Proteomes" id="UP001150266">
    <property type="component" value="Unassembled WGS sequence"/>
</dbReference>
<keyword evidence="2" id="KW-1133">Transmembrane helix</keyword>
<comment type="caution">
    <text evidence="3">The sequence shown here is derived from an EMBL/GenBank/DDBJ whole genome shotgun (WGS) entry which is preliminary data.</text>
</comment>
<gene>
    <name evidence="3" type="ORF">J3R30DRAFT_2884856</name>
</gene>
<keyword evidence="2" id="KW-0472">Membrane</keyword>
<sequence length="105" mass="11366">MERSRYRASHQPIMSQTSSSTAKPLNTSPVFDQQPQPSDSKSRIPVTPALLRSIFASSRTPLEERSISRLAFFRFTGFLLSCLAISLVAARGRGAKSGAALLGVV</sequence>
<evidence type="ECO:0000313" key="3">
    <source>
        <dbReference type="EMBL" id="KAJ4478296.1"/>
    </source>
</evidence>
<feature type="transmembrane region" description="Helical" evidence="2">
    <location>
        <begin position="71"/>
        <end position="90"/>
    </location>
</feature>
<reference evidence="3" key="1">
    <citation type="submission" date="2022-08" db="EMBL/GenBank/DDBJ databases">
        <title>A Global Phylogenomic Analysis of the Shiitake Genus Lentinula.</title>
        <authorList>
            <consortium name="DOE Joint Genome Institute"/>
            <person name="Sierra-Patev S."/>
            <person name="Min B."/>
            <person name="Naranjo-Ortiz M."/>
            <person name="Looney B."/>
            <person name="Konkel Z."/>
            <person name="Slot J.C."/>
            <person name="Sakamoto Y."/>
            <person name="Steenwyk J.L."/>
            <person name="Rokas A."/>
            <person name="Carro J."/>
            <person name="Camarero S."/>
            <person name="Ferreira P."/>
            <person name="Molpeceres G."/>
            <person name="Ruiz-Duenas F.J."/>
            <person name="Serrano A."/>
            <person name="Henrissat B."/>
            <person name="Drula E."/>
            <person name="Hughes K.W."/>
            <person name="Mata J.L."/>
            <person name="Ishikawa N.K."/>
            <person name="Vargas-Isla R."/>
            <person name="Ushijima S."/>
            <person name="Smith C.A."/>
            <person name="Ahrendt S."/>
            <person name="Andreopoulos W."/>
            <person name="He G."/>
            <person name="Labutti K."/>
            <person name="Lipzen A."/>
            <person name="Ng V."/>
            <person name="Riley R."/>
            <person name="Sandor L."/>
            <person name="Barry K."/>
            <person name="Martinez A.T."/>
            <person name="Xiao Y."/>
            <person name="Gibbons J.G."/>
            <person name="Terashima K."/>
            <person name="Grigoriev I.V."/>
            <person name="Hibbett D.S."/>
        </authorList>
    </citation>
    <scope>NUCLEOTIDE SEQUENCE</scope>
    <source>
        <strain evidence="3">JLM2183</strain>
    </source>
</reference>
<accession>A0A9W9ABN2</accession>
<keyword evidence="4" id="KW-1185">Reference proteome</keyword>